<feature type="region of interest" description="Disordered" evidence="2">
    <location>
        <begin position="871"/>
        <end position="901"/>
    </location>
</feature>
<accession>A0A3Q3DSH4</accession>
<evidence type="ECO:0000313" key="4">
    <source>
        <dbReference type="Proteomes" id="UP000264820"/>
    </source>
</evidence>
<feature type="compositionally biased region" description="Polar residues" evidence="2">
    <location>
        <begin position="80"/>
        <end position="91"/>
    </location>
</feature>
<dbReference type="Proteomes" id="UP000264820">
    <property type="component" value="Unplaced"/>
</dbReference>
<organism evidence="3 4">
    <name type="scientific">Hippocampus comes</name>
    <name type="common">Tiger tail seahorse</name>
    <dbReference type="NCBI Taxonomy" id="109280"/>
    <lineage>
        <taxon>Eukaryota</taxon>
        <taxon>Metazoa</taxon>
        <taxon>Chordata</taxon>
        <taxon>Craniata</taxon>
        <taxon>Vertebrata</taxon>
        <taxon>Euteleostomi</taxon>
        <taxon>Actinopterygii</taxon>
        <taxon>Neopterygii</taxon>
        <taxon>Teleostei</taxon>
        <taxon>Neoteleostei</taxon>
        <taxon>Acanthomorphata</taxon>
        <taxon>Syngnathiaria</taxon>
        <taxon>Syngnathiformes</taxon>
        <taxon>Syngnathoidei</taxon>
        <taxon>Syngnathidae</taxon>
        <taxon>Hippocampus</taxon>
    </lineage>
</organism>
<evidence type="ECO:0000256" key="2">
    <source>
        <dbReference type="SAM" id="MobiDB-lite"/>
    </source>
</evidence>
<dbReference type="Ensembl" id="ENSHCOT00000008822.1">
    <property type="protein sequence ID" value="ENSHCOP00000019405.1"/>
    <property type="gene ID" value="ENSHCOG00000004767.1"/>
</dbReference>
<evidence type="ECO:0000313" key="3">
    <source>
        <dbReference type="Ensembl" id="ENSHCOP00000019405.1"/>
    </source>
</evidence>
<protein>
    <submittedName>
        <fullName evidence="3">Discs, large (Drosophila) homolog-associated protein 3</fullName>
    </submittedName>
</protein>
<comment type="similarity">
    <text evidence="1">Belongs to the SAPAP family.</text>
</comment>
<feature type="compositionally biased region" description="Basic and acidic residues" evidence="2">
    <location>
        <begin position="217"/>
        <end position="228"/>
    </location>
</feature>
<feature type="compositionally biased region" description="Basic and acidic residues" evidence="2">
    <location>
        <begin position="871"/>
        <end position="881"/>
    </location>
</feature>
<feature type="region of interest" description="Disordered" evidence="2">
    <location>
        <begin position="59"/>
        <end position="109"/>
    </location>
</feature>
<dbReference type="AlphaFoldDB" id="A0A3Q3DSH4"/>
<feature type="region of interest" description="Disordered" evidence="2">
    <location>
        <begin position="1"/>
        <end position="22"/>
    </location>
</feature>
<dbReference type="GeneTree" id="ENSGT00940000159513"/>
<feature type="compositionally biased region" description="Polar residues" evidence="2">
    <location>
        <begin position="614"/>
        <end position="626"/>
    </location>
</feature>
<feature type="compositionally biased region" description="Low complexity" evidence="2">
    <location>
        <begin position="407"/>
        <end position="417"/>
    </location>
</feature>
<feature type="compositionally biased region" description="Basic and acidic residues" evidence="2">
    <location>
        <begin position="170"/>
        <end position="200"/>
    </location>
</feature>
<dbReference type="GO" id="GO:0060090">
    <property type="term" value="F:molecular adaptor activity"/>
    <property type="evidence" value="ECO:0007669"/>
    <property type="project" value="TreeGrafter"/>
</dbReference>
<reference evidence="3" key="2">
    <citation type="submission" date="2025-09" db="UniProtKB">
        <authorList>
            <consortium name="Ensembl"/>
        </authorList>
    </citation>
    <scope>IDENTIFICATION</scope>
</reference>
<dbReference type="InterPro" id="IPR005026">
    <property type="entry name" value="SAPAP"/>
</dbReference>
<evidence type="ECO:0000256" key="1">
    <source>
        <dbReference type="ARBA" id="ARBA00008839"/>
    </source>
</evidence>
<dbReference type="PANTHER" id="PTHR12353">
    <property type="entry name" value="DISKS LARGE-ASSOCIATED PROTEIN DAP SAP90/PSD-95-ASSOCIATED PROTEIN"/>
    <property type="match status" value="1"/>
</dbReference>
<feature type="region of interest" description="Disordered" evidence="2">
    <location>
        <begin position="725"/>
        <end position="761"/>
    </location>
</feature>
<feature type="compositionally biased region" description="Polar residues" evidence="2">
    <location>
        <begin position="551"/>
        <end position="585"/>
    </location>
</feature>
<feature type="compositionally biased region" description="Low complexity" evidence="2">
    <location>
        <begin position="727"/>
        <end position="738"/>
    </location>
</feature>
<proteinExistence type="inferred from homology"/>
<keyword evidence="4" id="KW-1185">Reference proteome</keyword>
<dbReference type="PANTHER" id="PTHR12353:SF4">
    <property type="entry name" value="DISKS LARGE-ASSOCIATED PROTEIN 3"/>
    <property type="match status" value="1"/>
</dbReference>
<name>A0A3Q3DSH4_HIPCM</name>
<feature type="region of interest" description="Disordered" evidence="2">
    <location>
        <begin position="538"/>
        <end position="640"/>
    </location>
</feature>
<dbReference type="GO" id="GO:0099572">
    <property type="term" value="C:postsynaptic specialization"/>
    <property type="evidence" value="ECO:0007669"/>
    <property type="project" value="TreeGrafter"/>
</dbReference>
<feature type="region of interest" description="Disordered" evidence="2">
    <location>
        <begin position="162"/>
        <end position="243"/>
    </location>
</feature>
<dbReference type="Pfam" id="PF03359">
    <property type="entry name" value="GKAP"/>
    <property type="match status" value="1"/>
</dbReference>
<sequence>MKGYHVSRSLSQHSSGGGGGGPCHCPPEDCDGPGRDYYHGHNDGHYYPPGGPAEALALERHHSHSHSHSHSGGGTFPRSHPSQHPPLQSFDSCEECLSSGHGGKMHRIPPNLMDQFEKQVPFHPDGFHTLQYQRTTSGGAEQRSESPSRIRHLVNSVQRLFAKSHSLEAPSKREYNGTRGGGDYRGERGGGHRSGGEDAGGHYSGHQSRSARRNKSRERSKSGDSRHESGRRHRSRTAGWWSSDDNLDSDSSFLVSGGRKGYPGGHESLDAAIQELTMKRPKERGGGPGPAECMACTTIALAGSEGGGHLAHPGHSMKRSTWSAMTVSQAREVYPSRGGGGGGGGYDKALVPVENKLKERTLHYLQVPSEDWGGGYGGTDGGGEIPCRRMRSGSYIKAMGDDDSADSDSSPKASPKSTLIAQRDAFRRSISMDQRSNSAYALLSIILTPQIHAAICFVCFRRSLFALALGDTLDRQFEAVCETMFGEVESQAVEALDLPGVFRTRSHSYVRAIQAGCSQDDDCLSVFSLSGPQGIFPYRKGAPPPLPPRMSKSSLSVRAQSSTESNQDAYYQSSHGRSKPHSNSVDLGCADGTSGRSSRVGYYAATGPGRSRQHSNSVDSSETLSDSDADGKAVTEVHSIGVQVEDDKRRARFKRSNSVTASVQADLDPEGFPGLSVAVPMQDKSLQFGCSFQRHSSEPESAGQFTECHRTVHTQGQWAYREHQHLPPRSHSPLPLTSERGWAGTPSLEGPRSLPDSGRASPCMRDGEFFLRLLQTEVERMEGWCQNMEREAEENELPEEILELIRNAVGSAQMLMSQKVQQFFRLCQQSVDPSSYPQPTSQDLAGLWDLLQLNIEDIRVKFQDLQRLKDSGWKPPEDKKLPPPLPKKPAGGVSGSLRSLDLVDRQRTEARRRLLQTKRTASFRQNSATESADSIEIYIPEAQTRL</sequence>
<feature type="region of interest" description="Disordered" evidence="2">
    <location>
        <begin position="398"/>
        <end position="418"/>
    </location>
</feature>
<reference evidence="3" key="1">
    <citation type="submission" date="2025-08" db="UniProtKB">
        <authorList>
            <consortium name="Ensembl"/>
        </authorList>
    </citation>
    <scope>IDENTIFICATION</scope>
</reference>
<dbReference type="GO" id="GO:0098978">
    <property type="term" value="C:glutamatergic synapse"/>
    <property type="evidence" value="ECO:0007669"/>
    <property type="project" value="TreeGrafter"/>
</dbReference>
<dbReference type="GO" id="GO:0023052">
    <property type="term" value="P:signaling"/>
    <property type="evidence" value="ECO:0007669"/>
    <property type="project" value="InterPro"/>
</dbReference>